<dbReference type="InterPro" id="IPR003593">
    <property type="entry name" value="AAA+_ATPase"/>
</dbReference>
<keyword evidence="6 8" id="KW-1133">Transmembrane helix</keyword>
<keyword evidence="4" id="KW-0547">Nucleotide-binding</keyword>
<evidence type="ECO:0000256" key="3">
    <source>
        <dbReference type="ARBA" id="ARBA00022692"/>
    </source>
</evidence>
<feature type="domain" description="ABC transporter" evidence="9">
    <location>
        <begin position="331"/>
        <end position="566"/>
    </location>
</feature>
<keyword evidence="2" id="KW-1003">Cell membrane</keyword>
<dbReference type="Pfam" id="PF00664">
    <property type="entry name" value="ABC_membrane"/>
    <property type="match status" value="1"/>
</dbReference>
<dbReference type="PANTHER" id="PTHR24221:SF654">
    <property type="entry name" value="ATP-BINDING CASSETTE SUB-FAMILY B MEMBER 6"/>
    <property type="match status" value="1"/>
</dbReference>
<dbReference type="RefSeq" id="WP_201688966.1">
    <property type="nucleotide sequence ID" value="NZ_JAEQND010000005.1"/>
</dbReference>
<keyword evidence="7 8" id="KW-0472">Membrane</keyword>
<evidence type="ECO:0000256" key="6">
    <source>
        <dbReference type="ARBA" id="ARBA00022989"/>
    </source>
</evidence>
<dbReference type="InterPro" id="IPR017871">
    <property type="entry name" value="ABC_transporter-like_CS"/>
</dbReference>
<evidence type="ECO:0000256" key="2">
    <source>
        <dbReference type="ARBA" id="ARBA00022475"/>
    </source>
</evidence>
<dbReference type="Gene3D" id="1.20.1560.10">
    <property type="entry name" value="ABC transporter type 1, transmembrane domain"/>
    <property type="match status" value="1"/>
</dbReference>
<dbReference type="Gene3D" id="3.40.50.300">
    <property type="entry name" value="P-loop containing nucleotide triphosphate hydrolases"/>
    <property type="match status" value="1"/>
</dbReference>
<reference evidence="11 12" key="1">
    <citation type="journal article" date="2017" name="Int. J. Syst. Evol. Microbiol.">
        <title>Ramlibacter alkalitolerans sp. nov., alkali-tolerant bacterium isolated from soil of ginseng.</title>
        <authorList>
            <person name="Lee D.H."/>
            <person name="Cha C.J."/>
        </authorList>
    </citation>
    <scope>NUCLEOTIDE SEQUENCE [LARGE SCALE GENOMIC DNA]</scope>
    <source>
        <strain evidence="11 12">KACC 19305</strain>
    </source>
</reference>
<proteinExistence type="predicted"/>
<dbReference type="Pfam" id="PF00005">
    <property type="entry name" value="ABC_tran"/>
    <property type="match status" value="1"/>
</dbReference>
<sequence length="571" mass="60873">MRAASHARQDAGALLRPFRREFAAVGVFSGVANLLLLAPTIYMLQVYDRVLVSQSELTLLAVSVITLFLFAVLAFAEGVRSRVLVRTNTRLDRQLGTQVFNASFEASLRETGHSPARSFADLAVVRQFLTGPGVFAFFDLPWVPIYLGVSFFLHPMLGWVSTAFAVLQVLLALFGHQRTAGPAEAAARSASEGDLYLQAKLRHAETLDAMGMLPRLRARWRQRREAALALHAAAAERNQRIASLSKFVRYTQQSLTLAAGALLVIDGQLTPGAMIAANVLAARALAPIDHVVGNWRAFVGARGAWQRLRGLLQSFPLQPAQEPRARPAGAVRLRGLTASAPGRATPILRGIDLDIEAGQTLVILGPSGSGKSTLARCLVGIWPDAQGEVLLDGRPLAGWNREALGPHVGYLPQDVELFDGSVAENIARMAVAEPAKVIAASRATGLHDAILRLPQGYDTPIGEAGGVLSGGQRQRLALARALYGDPALLVLDEPNAYLDDAGELALLQAMRELRRQGRTLVLVTHRLPAPQLADRVLVLRDGAVAAYGPPAQVLSSGPAGGAPGAALPQPA</sequence>
<dbReference type="InterPro" id="IPR039421">
    <property type="entry name" value="Type_1_exporter"/>
</dbReference>
<name>A0ABS1JMP1_9BURK</name>
<evidence type="ECO:0000259" key="9">
    <source>
        <dbReference type="PROSITE" id="PS50893"/>
    </source>
</evidence>
<evidence type="ECO:0000259" key="10">
    <source>
        <dbReference type="PROSITE" id="PS50929"/>
    </source>
</evidence>
<dbReference type="InterPro" id="IPR011527">
    <property type="entry name" value="ABC1_TM_dom"/>
</dbReference>
<dbReference type="PANTHER" id="PTHR24221">
    <property type="entry name" value="ATP-BINDING CASSETTE SUB-FAMILY B"/>
    <property type="match status" value="1"/>
</dbReference>
<dbReference type="InterPro" id="IPR027417">
    <property type="entry name" value="P-loop_NTPase"/>
</dbReference>
<dbReference type="SMART" id="SM00382">
    <property type="entry name" value="AAA"/>
    <property type="match status" value="1"/>
</dbReference>
<keyword evidence="12" id="KW-1185">Reference proteome</keyword>
<gene>
    <name evidence="11" type="ORF">JI746_09760</name>
</gene>
<evidence type="ECO:0000313" key="11">
    <source>
        <dbReference type="EMBL" id="MBL0425396.1"/>
    </source>
</evidence>
<evidence type="ECO:0000256" key="7">
    <source>
        <dbReference type="ARBA" id="ARBA00023136"/>
    </source>
</evidence>
<dbReference type="InterPro" id="IPR036640">
    <property type="entry name" value="ABC1_TM_sf"/>
</dbReference>
<feature type="transmembrane region" description="Helical" evidence="8">
    <location>
        <begin position="144"/>
        <end position="174"/>
    </location>
</feature>
<evidence type="ECO:0000256" key="4">
    <source>
        <dbReference type="ARBA" id="ARBA00022741"/>
    </source>
</evidence>
<feature type="domain" description="ABC transmembrane type-1" evidence="10">
    <location>
        <begin position="23"/>
        <end position="300"/>
    </location>
</feature>
<keyword evidence="5" id="KW-0067">ATP-binding</keyword>
<evidence type="ECO:0000256" key="1">
    <source>
        <dbReference type="ARBA" id="ARBA00004651"/>
    </source>
</evidence>
<dbReference type="PROSITE" id="PS50929">
    <property type="entry name" value="ABC_TM1F"/>
    <property type="match status" value="1"/>
</dbReference>
<keyword evidence="3 8" id="KW-0812">Transmembrane</keyword>
<dbReference type="InterPro" id="IPR003439">
    <property type="entry name" value="ABC_transporter-like_ATP-bd"/>
</dbReference>
<protein>
    <submittedName>
        <fullName evidence="11">Type I secretion system permease/ATPase</fullName>
    </submittedName>
</protein>
<evidence type="ECO:0000256" key="8">
    <source>
        <dbReference type="SAM" id="Phobius"/>
    </source>
</evidence>
<feature type="transmembrane region" description="Helical" evidence="8">
    <location>
        <begin position="57"/>
        <end position="76"/>
    </location>
</feature>
<comment type="caution">
    <text evidence="11">The sequence shown here is derived from an EMBL/GenBank/DDBJ whole genome shotgun (WGS) entry which is preliminary data.</text>
</comment>
<organism evidence="11 12">
    <name type="scientific">Ramlibacter alkalitolerans</name>
    <dbReference type="NCBI Taxonomy" id="2039631"/>
    <lineage>
        <taxon>Bacteria</taxon>
        <taxon>Pseudomonadati</taxon>
        <taxon>Pseudomonadota</taxon>
        <taxon>Betaproteobacteria</taxon>
        <taxon>Burkholderiales</taxon>
        <taxon>Comamonadaceae</taxon>
        <taxon>Ramlibacter</taxon>
    </lineage>
</organism>
<dbReference type="Proteomes" id="UP000622707">
    <property type="component" value="Unassembled WGS sequence"/>
</dbReference>
<accession>A0ABS1JMP1</accession>
<feature type="transmembrane region" description="Helical" evidence="8">
    <location>
        <begin position="21"/>
        <end position="45"/>
    </location>
</feature>
<comment type="subcellular location">
    <subcellularLocation>
        <location evidence="1">Cell membrane</location>
        <topology evidence="1">Multi-pass membrane protein</topology>
    </subcellularLocation>
</comment>
<evidence type="ECO:0000256" key="5">
    <source>
        <dbReference type="ARBA" id="ARBA00022840"/>
    </source>
</evidence>
<dbReference type="PROSITE" id="PS00211">
    <property type="entry name" value="ABC_TRANSPORTER_1"/>
    <property type="match status" value="1"/>
</dbReference>
<dbReference type="InterPro" id="IPR010128">
    <property type="entry name" value="ATPase_T1SS_PrtD-like"/>
</dbReference>
<dbReference type="NCBIfam" id="TIGR01842">
    <property type="entry name" value="type_I_sec_PrtD"/>
    <property type="match status" value="1"/>
</dbReference>
<dbReference type="EMBL" id="JAEQND010000005">
    <property type="protein sequence ID" value="MBL0425396.1"/>
    <property type="molecule type" value="Genomic_DNA"/>
</dbReference>
<dbReference type="SUPFAM" id="SSF90123">
    <property type="entry name" value="ABC transporter transmembrane region"/>
    <property type="match status" value="1"/>
</dbReference>
<dbReference type="SUPFAM" id="SSF52540">
    <property type="entry name" value="P-loop containing nucleoside triphosphate hydrolases"/>
    <property type="match status" value="1"/>
</dbReference>
<dbReference type="PROSITE" id="PS50893">
    <property type="entry name" value="ABC_TRANSPORTER_2"/>
    <property type="match status" value="1"/>
</dbReference>
<evidence type="ECO:0000313" key="12">
    <source>
        <dbReference type="Proteomes" id="UP000622707"/>
    </source>
</evidence>